<dbReference type="SUPFAM" id="SSF82895">
    <property type="entry name" value="TSP-1 type 1 repeat"/>
    <property type="match status" value="1"/>
</dbReference>
<reference evidence="1 2" key="1">
    <citation type="submission" date="2024-02" db="EMBL/GenBank/DDBJ databases">
        <authorList>
            <person name="Chen Y."/>
            <person name="Shah S."/>
            <person name="Dougan E. K."/>
            <person name="Thang M."/>
            <person name="Chan C."/>
        </authorList>
    </citation>
    <scope>NUCLEOTIDE SEQUENCE [LARGE SCALE GENOMIC DNA]</scope>
</reference>
<keyword evidence="2" id="KW-1185">Reference proteome</keyword>
<dbReference type="Gene3D" id="2.20.100.10">
    <property type="entry name" value="Thrombospondin type-1 (TSP1) repeat"/>
    <property type="match status" value="1"/>
</dbReference>
<dbReference type="Pfam" id="PF00090">
    <property type="entry name" value="TSP_1"/>
    <property type="match status" value="1"/>
</dbReference>
<dbReference type="SMART" id="SM00209">
    <property type="entry name" value="TSP1"/>
    <property type="match status" value="3"/>
</dbReference>
<dbReference type="InterPro" id="IPR000884">
    <property type="entry name" value="TSP1_rpt"/>
</dbReference>
<sequence length="643" mass="71706">MRHPLPRVLTCATLALAVRDFAVHNELRRDGVPDGYDDFFTHLHVTPETHRAILPEHGDAGVTLSVVFALHPVANVLGFSLPPGYVLTDTVGLPSPGCPQVFAPLAVEQKSPFANETKAKLLTEHITSCEVTSGLEATGNEVEPADDVVMLTLSLAPNVQGLSSRATSTDRNDSEVNPMTWWYFHIRVLYPDRTPEPEDNKFLLRWSSPSSRLWEGEMKMDGWPVLGDWGCLYSQWEGWGSCSTRCGGGHRLIVRRPLLQPPSGEECKETVHPNPGTCNEHPCLHHCDFKEETISGECSAECGGGVKFTRKRFFIDGDNFHLCPQFGEKYSEQLEPCNTQPCKARCQLSQSWEPVTPCDAVCGKGHFKVMKKVLQKEADDETCIPEYKWLPCERQQCTQFTVSRTSPHLVPVPEDRLELILSWAQTTLARKITIRAPNGYQFGEKGEACKIKFHSLQPHMESCKVMEQPNSVELIFATPLPPAALGGAQRGPGVGRYEMAIVVETPHCTPQHRWVADPIRNEIFCKEHPDRTRWEIQFLASEGDAGAEIKDALGFMMQWKEGIPIPTELKLKAEPLLLDEPPPSPVVETTLPPTAPPRSDAKPHMEIGKVLCTRDRDPGYCEDRTGQADVVCGWQNVCQVRTN</sequence>
<comment type="caution">
    <text evidence="1">The sequence shown here is derived from an EMBL/GenBank/DDBJ whole genome shotgun (WGS) entry which is preliminary data.</text>
</comment>
<accession>A0ABP0PJP8</accession>
<organism evidence="1 2">
    <name type="scientific">Durusdinium trenchii</name>
    <dbReference type="NCBI Taxonomy" id="1381693"/>
    <lineage>
        <taxon>Eukaryota</taxon>
        <taxon>Sar</taxon>
        <taxon>Alveolata</taxon>
        <taxon>Dinophyceae</taxon>
        <taxon>Suessiales</taxon>
        <taxon>Symbiodiniaceae</taxon>
        <taxon>Durusdinium</taxon>
    </lineage>
</organism>
<evidence type="ECO:0000313" key="1">
    <source>
        <dbReference type="EMBL" id="CAK9076049.1"/>
    </source>
</evidence>
<protein>
    <submittedName>
        <fullName evidence="1">Uncharacterized protein</fullName>
    </submittedName>
</protein>
<name>A0ABP0PJP8_9DINO</name>
<dbReference type="EMBL" id="CAXAMN010023239">
    <property type="protein sequence ID" value="CAK9076049.1"/>
    <property type="molecule type" value="Genomic_DNA"/>
</dbReference>
<proteinExistence type="predicted"/>
<gene>
    <name evidence="1" type="ORF">CCMP2556_LOCUS37464</name>
</gene>
<evidence type="ECO:0000313" key="2">
    <source>
        <dbReference type="Proteomes" id="UP001642484"/>
    </source>
</evidence>
<dbReference type="PROSITE" id="PS50092">
    <property type="entry name" value="TSP1"/>
    <property type="match status" value="1"/>
</dbReference>
<dbReference type="Proteomes" id="UP001642484">
    <property type="component" value="Unassembled WGS sequence"/>
</dbReference>
<dbReference type="InterPro" id="IPR036383">
    <property type="entry name" value="TSP1_rpt_sf"/>
</dbReference>